<dbReference type="Proteomes" id="UP001465976">
    <property type="component" value="Unassembled WGS sequence"/>
</dbReference>
<name>A0ABR3FA93_9AGAR</name>
<feature type="non-terminal residue" evidence="1">
    <location>
        <position position="1"/>
    </location>
</feature>
<accession>A0ABR3FA93</accession>
<evidence type="ECO:0000313" key="1">
    <source>
        <dbReference type="EMBL" id="KAL0572180.1"/>
    </source>
</evidence>
<evidence type="ECO:0008006" key="3">
    <source>
        <dbReference type="Google" id="ProtNLM"/>
    </source>
</evidence>
<dbReference type="EMBL" id="JBAHYK010000659">
    <property type="protein sequence ID" value="KAL0572180.1"/>
    <property type="molecule type" value="Genomic_DNA"/>
</dbReference>
<evidence type="ECO:0000313" key="2">
    <source>
        <dbReference type="Proteomes" id="UP001465976"/>
    </source>
</evidence>
<keyword evidence="2" id="KW-1185">Reference proteome</keyword>
<organism evidence="1 2">
    <name type="scientific">Marasmius crinis-equi</name>
    <dbReference type="NCBI Taxonomy" id="585013"/>
    <lineage>
        <taxon>Eukaryota</taxon>
        <taxon>Fungi</taxon>
        <taxon>Dikarya</taxon>
        <taxon>Basidiomycota</taxon>
        <taxon>Agaricomycotina</taxon>
        <taxon>Agaricomycetes</taxon>
        <taxon>Agaricomycetidae</taxon>
        <taxon>Agaricales</taxon>
        <taxon>Marasmiineae</taxon>
        <taxon>Marasmiaceae</taxon>
        <taxon>Marasmius</taxon>
    </lineage>
</organism>
<sequence length="426" mass="47475">ISAIQIFNFHPYVLAFCPDSTDVYEITDKSSPPRHITSLTPPSKGTFRSGTIFLRPGAVIVDPSRDAIIIVENRLHVWNLHSGQEQRTIDLFGTVSEFPIIYDKGRVLVTLTDEAEEEGEERTDFWILACNPFGLEPTDYDFITQIRIPAPERHEVYNHVLYSREHGVVVGQHISLTSQPLKLHYWSPKRQPDDESQPPTHTISLPMTLDGARSMLAQYAVSIDDHRFVLSTLETVLGSPDVPGSSQTVIRAHVLPSLETIWEADPIPGQAHAIYHLPKQGVTIAFGKANESIDDDDPVHATWIVVVDVEHGKRLQFTKLNHREIEKKIFFCSLTTSVTEEGEIVPSDEPEIVFVSGQGEVATLPIARYLKEGLTAGQFGALEKTIQSSDFRLDEDYVSLLSNQVSIGQLSVAAMGGDNLLSLFTW</sequence>
<protein>
    <recommendedName>
        <fullName evidence="3">Cleavage/polyadenylation specificity factor A subunit N-terminal domain-containing protein</fullName>
    </recommendedName>
</protein>
<gene>
    <name evidence="1" type="ORF">V5O48_009775</name>
</gene>
<reference evidence="1 2" key="1">
    <citation type="submission" date="2024-02" db="EMBL/GenBank/DDBJ databases">
        <title>A draft genome for the cacao thread blight pathogen Marasmius crinis-equi.</title>
        <authorList>
            <person name="Cohen S.P."/>
            <person name="Baruah I.K."/>
            <person name="Amoako-Attah I."/>
            <person name="Bukari Y."/>
            <person name="Meinhardt L.W."/>
            <person name="Bailey B.A."/>
        </authorList>
    </citation>
    <scope>NUCLEOTIDE SEQUENCE [LARGE SCALE GENOMIC DNA]</scope>
    <source>
        <strain evidence="1 2">GH-76</strain>
    </source>
</reference>
<comment type="caution">
    <text evidence="1">The sequence shown here is derived from an EMBL/GenBank/DDBJ whole genome shotgun (WGS) entry which is preliminary data.</text>
</comment>
<proteinExistence type="predicted"/>